<sequence length="183" mass="19299">MKKYIIAFMALLTSATFSCKKEADVAGTEAKLPAIQLSSLGYTQLSPFTLVTATATATTPATIATVLQINFGATLTNKKTGKFTLEFFDGTSIGATAVPVKTVTFNSWSGKDDSSTATTTVHTIAYTLLPTTYQNTQVIGGTMLIKLGSLGLTAGKTYSVRATAYTDDAKTSVLSQTSFFKTI</sequence>
<dbReference type="RefSeq" id="WP_377098357.1">
    <property type="nucleotide sequence ID" value="NZ_JBHTHU010000005.1"/>
</dbReference>
<protein>
    <submittedName>
        <fullName evidence="2">Uncharacterized protein</fullName>
    </submittedName>
</protein>
<keyword evidence="3" id="KW-1185">Reference proteome</keyword>
<keyword evidence="1" id="KW-0732">Signal</keyword>
<feature type="chain" id="PRO_5046479204" evidence="1">
    <location>
        <begin position="21"/>
        <end position="183"/>
    </location>
</feature>
<dbReference type="Proteomes" id="UP001596958">
    <property type="component" value="Unassembled WGS sequence"/>
</dbReference>
<feature type="signal peptide" evidence="1">
    <location>
        <begin position="1"/>
        <end position="20"/>
    </location>
</feature>
<name>A0ABW2YTT1_9SPHI</name>
<organism evidence="2 3">
    <name type="scientific">Mucilaginibacter calamicampi</name>
    <dbReference type="NCBI Taxonomy" id="1302352"/>
    <lineage>
        <taxon>Bacteria</taxon>
        <taxon>Pseudomonadati</taxon>
        <taxon>Bacteroidota</taxon>
        <taxon>Sphingobacteriia</taxon>
        <taxon>Sphingobacteriales</taxon>
        <taxon>Sphingobacteriaceae</taxon>
        <taxon>Mucilaginibacter</taxon>
    </lineage>
</organism>
<dbReference type="EMBL" id="JBHTHU010000005">
    <property type="protein sequence ID" value="MFD0749732.1"/>
    <property type="molecule type" value="Genomic_DNA"/>
</dbReference>
<reference evidence="3" key="1">
    <citation type="journal article" date="2019" name="Int. J. Syst. Evol. Microbiol.">
        <title>The Global Catalogue of Microorganisms (GCM) 10K type strain sequencing project: providing services to taxonomists for standard genome sequencing and annotation.</title>
        <authorList>
            <consortium name="The Broad Institute Genomics Platform"/>
            <consortium name="The Broad Institute Genome Sequencing Center for Infectious Disease"/>
            <person name="Wu L."/>
            <person name="Ma J."/>
        </authorList>
    </citation>
    <scope>NUCLEOTIDE SEQUENCE [LARGE SCALE GENOMIC DNA]</scope>
    <source>
        <strain evidence="3">CCUG 63418</strain>
    </source>
</reference>
<dbReference type="PROSITE" id="PS51257">
    <property type="entry name" value="PROKAR_LIPOPROTEIN"/>
    <property type="match status" value="1"/>
</dbReference>
<comment type="caution">
    <text evidence="2">The sequence shown here is derived from an EMBL/GenBank/DDBJ whole genome shotgun (WGS) entry which is preliminary data.</text>
</comment>
<evidence type="ECO:0000313" key="2">
    <source>
        <dbReference type="EMBL" id="MFD0749732.1"/>
    </source>
</evidence>
<evidence type="ECO:0000313" key="3">
    <source>
        <dbReference type="Proteomes" id="UP001596958"/>
    </source>
</evidence>
<accession>A0ABW2YTT1</accession>
<evidence type="ECO:0000256" key="1">
    <source>
        <dbReference type="SAM" id="SignalP"/>
    </source>
</evidence>
<proteinExistence type="predicted"/>
<gene>
    <name evidence="2" type="ORF">ACFQZS_06240</name>
</gene>